<dbReference type="RefSeq" id="WP_275421318.1">
    <property type="nucleotide sequence ID" value="NZ_CP106877.1"/>
</dbReference>
<keyword evidence="1" id="KW-1133">Transmembrane helix</keyword>
<dbReference type="EMBL" id="CP106877">
    <property type="protein sequence ID" value="WAA13172.1"/>
    <property type="molecule type" value="Genomic_DNA"/>
</dbReference>
<dbReference type="Proteomes" id="UP001164726">
    <property type="component" value="Chromosome"/>
</dbReference>
<organism evidence="2 3">
    <name type="scientific">Fervidibacillus halotolerans</name>
    <dbReference type="NCBI Taxonomy" id="2980027"/>
    <lineage>
        <taxon>Bacteria</taxon>
        <taxon>Bacillati</taxon>
        <taxon>Bacillota</taxon>
        <taxon>Bacilli</taxon>
        <taxon>Bacillales</taxon>
        <taxon>Bacillaceae</taxon>
        <taxon>Fervidibacillus</taxon>
    </lineage>
</organism>
<keyword evidence="1" id="KW-0812">Transmembrane</keyword>
<keyword evidence="3" id="KW-1185">Reference proteome</keyword>
<dbReference type="KEGG" id="fhl:OE105_03315"/>
<evidence type="ECO:0000256" key="1">
    <source>
        <dbReference type="SAM" id="Phobius"/>
    </source>
</evidence>
<sequence>MKKGFTKIIIGQLFLFLNIHFFIDWLPDPIGFFLIHSGIKELSKRWNLGSNAIIVKNLAITFAFLSIPSVFISRTTDQEIFHMFLFTQVYLIIMNIAFLIFIFYLFHFLFDIAKRAEEQNLLKNSIRLFYLSFIVWLIIGTTQSFVWNIQEGWLVMTLSILYMVNIVLQILFILLLFSYRKTPDGWLEAKM</sequence>
<feature type="transmembrane region" description="Helical" evidence="1">
    <location>
        <begin position="153"/>
        <end position="177"/>
    </location>
</feature>
<feature type="transmembrane region" description="Helical" evidence="1">
    <location>
        <begin position="6"/>
        <end position="27"/>
    </location>
</feature>
<feature type="transmembrane region" description="Helical" evidence="1">
    <location>
        <begin position="83"/>
        <end position="107"/>
    </location>
</feature>
<keyword evidence="1" id="KW-0472">Membrane</keyword>
<reference evidence="2" key="1">
    <citation type="submission" date="2022-09" db="EMBL/GenBank/DDBJ databases">
        <title>Complete Genomes of Fervidibacillus albus and Fervidibacillus halotolerans isolated from tidal flat sediments.</title>
        <authorList>
            <person name="Kwon K.K."/>
            <person name="Yang S.-H."/>
            <person name="Park M.J."/>
            <person name="Oh H.-M."/>
        </authorList>
    </citation>
    <scope>NUCLEOTIDE SEQUENCE</scope>
    <source>
        <strain evidence="2">MEBiC13594</strain>
    </source>
</reference>
<proteinExistence type="predicted"/>
<dbReference type="AlphaFoldDB" id="A0A9E8S152"/>
<evidence type="ECO:0000313" key="3">
    <source>
        <dbReference type="Proteomes" id="UP001164726"/>
    </source>
</evidence>
<protein>
    <submittedName>
        <fullName evidence="2">Uncharacterized protein</fullName>
    </submittedName>
</protein>
<accession>A0A9E8S152</accession>
<feature type="transmembrane region" description="Helical" evidence="1">
    <location>
        <begin position="48"/>
        <end position="71"/>
    </location>
</feature>
<feature type="transmembrane region" description="Helical" evidence="1">
    <location>
        <begin position="128"/>
        <end position="147"/>
    </location>
</feature>
<name>A0A9E8S152_9BACI</name>
<evidence type="ECO:0000313" key="2">
    <source>
        <dbReference type="EMBL" id="WAA13172.1"/>
    </source>
</evidence>
<gene>
    <name evidence="2" type="ORF">OE105_03315</name>
</gene>